<organism evidence="1 2">
    <name type="scientific">Sporosarcina siberiensis</name>
    <dbReference type="NCBI Taxonomy" id="1365606"/>
    <lineage>
        <taxon>Bacteria</taxon>
        <taxon>Bacillati</taxon>
        <taxon>Bacillota</taxon>
        <taxon>Bacilli</taxon>
        <taxon>Bacillales</taxon>
        <taxon>Caryophanaceae</taxon>
        <taxon>Sporosarcina</taxon>
    </lineage>
</organism>
<name>A0ABW4SG45_9BACL</name>
<sequence>MEKRILFLEKEREELINTIEIMDKNLFEIQETVSKLEHVLIKIVENSYTEEFNSDLEYILLKHDVNTEDSYNAKMLPLRMQKAYKETGIAPTFQEFHNELLEIIGIEADDKENIPTTLTTKLLKSYHDDKDVSDLLTVIPAILLNK</sequence>
<evidence type="ECO:0000313" key="2">
    <source>
        <dbReference type="Proteomes" id="UP001597218"/>
    </source>
</evidence>
<dbReference type="EMBL" id="JBHUGI010000027">
    <property type="protein sequence ID" value="MFD1928472.1"/>
    <property type="molecule type" value="Genomic_DNA"/>
</dbReference>
<dbReference type="RefSeq" id="WP_381537850.1">
    <property type="nucleotide sequence ID" value="NZ_JBHUGI010000027.1"/>
</dbReference>
<accession>A0ABW4SG45</accession>
<proteinExistence type="predicted"/>
<comment type="caution">
    <text evidence="1">The sequence shown here is derived from an EMBL/GenBank/DDBJ whole genome shotgun (WGS) entry which is preliminary data.</text>
</comment>
<reference evidence="2" key="1">
    <citation type="journal article" date="2019" name="Int. J. Syst. Evol. Microbiol.">
        <title>The Global Catalogue of Microorganisms (GCM) 10K type strain sequencing project: providing services to taxonomists for standard genome sequencing and annotation.</title>
        <authorList>
            <consortium name="The Broad Institute Genomics Platform"/>
            <consortium name="The Broad Institute Genome Sequencing Center for Infectious Disease"/>
            <person name="Wu L."/>
            <person name="Ma J."/>
        </authorList>
    </citation>
    <scope>NUCLEOTIDE SEQUENCE [LARGE SCALE GENOMIC DNA]</scope>
    <source>
        <strain evidence="2">CGMCC 4.7177</strain>
    </source>
</reference>
<evidence type="ECO:0000313" key="1">
    <source>
        <dbReference type="EMBL" id="MFD1928472.1"/>
    </source>
</evidence>
<keyword evidence="2" id="KW-1185">Reference proteome</keyword>
<gene>
    <name evidence="1" type="ORF">ACFSFY_10465</name>
</gene>
<protein>
    <submittedName>
        <fullName evidence="1">Uncharacterized protein</fullName>
    </submittedName>
</protein>
<dbReference type="Proteomes" id="UP001597218">
    <property type="component" value="Unassembled WGS sequence"/>
</dbReference>